<evidence type="ECO:0000256" key="2">
    <source>
        <dbReference type="ARBA" id="ARBA00004123"/>
    </source>
</evidence>
<dbReference type="OMA" id="GFDQVCK"/>
<proteinExistence type="inferred from homology"/>
<evidence type="ECO:0000256" key="7">
    <source>
        <dbReference type="ARBA" id="ARBA00022771"/>
    </source>
</evidence>
<dbReference type="KEGG" id="phu:Phum_PHUM027610"/>
<dbReference type="PROSITE" id="PS50016">
    <property type="entry name" value="ZF_PHD_2"/>
    <property type="match status" value="2"/>
</dbReference>
<keyword evidence="12" id="KW-0408">Iron</keyword>
<comment type="subcellular location">
    <subcellularLocation>
        <location evidence="2">Nucleus</location>
    </subcellularLocation>
</comment>
<dbReference type="PROSITE" id="PS51184">
    <property type="entry name" value="JMJC"/>
    <property type="match status" value="1"/>
</dbReference>
<dbReference type="InterPro" id="IPR001606">
    <property type="entry name" value="ARID_dom"/>
</dbReference>
<dbReference type="GO" id="GO:0008270">
    <property type="term" value="F:zinc ion binding"/>
    <property type="evidence" value="ECO:0007669"/>
    <property type="project" value="UniProtKB-KW"/>
</dbReference>
<dbReference type="InterPro" id="IPR011011">
    <property type="entry name" value="Znf_FYVE_PHD"/>
</dbReference>
<feature type="compositionally biased region" description="Basic and acidic residues" evidence="17">
    <location>
        <begin position="186"/>
        <end position="196"/>
    </location>
</feature>
<dbReference type="Gene3D" id="2.60.120.650">
    <property type="entry name" value="Cupin"/>
    <property type="match status" value="1"/>
</dbReference>
<evidence type="ECO:0000256" key="16">
    <source>
        <dbReference type="SAM" id="Coils"/>
    </source>
</evidence>
<dbReference type="Pfam" id="PF01388">
    <property type="entry name" value="ARID"/>
    <property type="match status" value="1"/>
</dbReference>
<evidence type="ECO:0000256" key="10">
    <source>
        <dbReference type="ARBA" id="ARBA00022964"/>
    </source>
</evidence>
<reference evidence="22" key="2">
    <citation type="submission" date="2007-04" db="EMBL/GenBank/DDBJ databases">
        <title>The genome of the human body louse.</title>
        <authorList>
            <consortium name="The Human Body Louse Genome Consortium"/>
            <person name="Kirkness E."/>
            <person name="Walenz B."/>
            <person name="Hass B."/>
            <person name="Bruggner R."/>
            <person name="Strausberg R."/>
        </authorList>
    </citation>
    <scope>NUCLEOTIDE SEQUENCE</scope>
    <source>
        <strain evidence="22">USDA</strain>
    </source>
</reference>
<feature type="region of interest" description="Disordered" evidence="17">
    <location>
        <begin position="1589"/>
        <end position="1609"/>
    </location>
</feature>
<dbReference type="FunCoup" id="E0VA60">
    <property type="interactions" value="1894"/>
</dbReference>
<feature type="coiled-coil region" evidence="16">
    <location>
        <begin position="794"/>
        <end position="821"/>
    </location>
</feature>
<dbReference type="InterPro" id="IPR013083">
    <property type="entry name" value="Znf_RING/FYVE/PHD"/>
</dbReference>
<dbReference type="Pfam" id="PF08429">
    <property type="entry name" value="PLU-1"/>
    <property type="match status" value="1"/>
</dbReference>
<dbReference type="FunFam" id="2.60.120.650:FF:000028">
    <property type="entry name" value="Lysine-specific demethylase lid"/>
    <property type="match status" value="1"/>
</dbReference>
<feature type="domain" description="PHD-type" evidence="18">
    <location>
        <begin position="254"/>
        <end position="304"/>
    </location>
</feature>
<dbReference type="CDD" id="cd15605">
    <property type="entry name" value="PHD1_Lid_like"/>
    <property type="match status" value="1"/>
</dbReference>
<dbReference type="SMART" id="SM00558">
    <property type="entry name" value="JmjC"/>
    <property type="match status" value="1"/>
</dbReference>
<evidence type="ECO:0000256" key="5">
    <source>
        <dbReference type="ARBA" id="ARBA00022723"/>
    </source>
</evidence>
<dbReference type="EnsemblMetazoa" id="PHUM027610-RA">
    <property type="protein sequence ID" value="PHUM027610-PA"/>
    <property type="gene ID" value="PHUM027610"/>
</dbReference>
<evidence type="ECO:0000256" key="12">
    <source>
        <dbReference type="ARBA" id="ARBA00023004"/>
    </source>
</evidence>
<evidence type="ECO:0000256" key="13">
    <source>
        <dbReference type="ARBA" id="ARBA00023242"/>
    </source>
</evidence>
<comment type="catalytic activity">
    <reaction evidence="14">
        <text>N(6),N(6),N(6)-trimethyl-L-lysyl(4)-[histone H3] + 3 2-oxoglutarate + 3 O2 = L-lysyl(4)-[histone H3] + 3 formaldehyde + 3 succinate + 3 CO2</text>
        <dbReference type="Rhea" id="RHEA:60208"/>
        <dbReference type="Rhea" id="RHEA-COMP:15537"/>
        <dbReference type="Rhea" id="RHEA-COMP:15547"/>
        <dbReference type="ChEBI" id="CHEBI:15379"/>
        <dbReference type="ChEBI" id="CHEBI:16526"/>
        <dbReference type="ChEBI" id="CHEBI:16810"/>
        <dbReference type="ChEBI" id="CHEBI:16842"/>
        <dbReference type="ChEBI" id="CHEBI:29969"/>
        <dbReference type="ChEBI" id="CHEBI:30031"/>
        <dbReference type="ChEBI" id="CHEBI:61961"/>
        <dbReference type="EC" id="1.14.11.67"/>
    </reaction>
</comment>
<comment type="similarity">
    <text evidence="3">Belongs to the JARID1 histone demethylase family.</text>
</comment>
<dbReference type="InterPro" id="IPR003347">
    <property type="entry name" value="JmjC_dom"/>
</dbReference>
<name>E0VA60_PEDHC</name>
<accession>E0VA60</accession>
<feature type="domain" description="JmjN" evidence="20">
    <location>
        <begin position="35"/>
        <end position="76"/>
    </location>
</feature>
<dbReference type="GO" id="GO:0000785">
    <property type="term" value="C:chromatin"/>
    <property type="evidence" value="ECO:0007669"/>
    <property type="project" value="TreeGrafter"/>
</dbReference>
<dbReference type="Gene3D" id="3.30.40.10">
    <property type="entry name" value="Zinc/RING finger domain, C3HC4 (zinc finger)"/>
    <property type="match status" value="3"/>
</dbReference>
<dbReference type="SMART" id="SM00249">
    <property type="entry name" value="PHD"/>
    <property type="match status" value="3"/>
</dbReference>
<feature type="compositionally biased region" description="Basic and acidic residues" evidence="17">
    <location>
        <begin position="1306"/>
        <end position="1317"/>
    </location>
</feature>
<protein>
    <recommendedName>
        <fullName evidence="4">[histone H3]-trimethyl-L-lysine(4) demethylase</fullName>
        <ecNumber evidence="4">1.14.11.67</ecNumber>
    </recommendedName>
</protein>
<dbReference type="HOGENOM" id="CLU_000991_2_2_1"/>
<dbReference type="Pfam" id="PF02373">
    <property type="entry name" value="JmjC"/>
    <property type="match status" value="1"/>
</dbReference>
<evidence type="ECO:0000256" key="4">
    <source>
        <dbReference type="ARBA" id="ARBA00012902"/>
    </source>
</evidence>
<dbReference type="InterPro" id="IPR036431">
    <property type="entry name" value="ARID_dom_sf"/>
</dbReference>
<feature type="compositionally biased region" description="Low complexity" evidence="17">
    <location>
        <begin position="1592"/>
        <end position="1603"/>
    </location>
</feature>
<dbReference type="GO" id="GO:0003677">
    <property type="term" value="F:DNA binding"/>
    <property type="evidence" value="ECO:0007669"/>
    <property type="project" value="InterPro"/>
</dbReference>
<feature type="domain" description="ARID" evidence="19">
    <location>
        <begin position="100"/>
        <end position="202"/>
    </location>
</feature>
<keyword evidence="7 15" id="KW-0863">Zinc-finger</keyword>
<dbReference type="Pfam" id="PF00628">
    <property type="entry name" value="PHD"/>
    <property type="match status" value="3"/>
</dbReference>
<dbReference type="PANTHER" id="PTHR10694">
    <property type="entry name" value="LYSINE-SPECIFIC DEMETHYLASE"/>
    <property type="match status" value="1"/>
</dbReference>
<dbReference type="InterPro" id="IPR048615">
    <property type="entry name" value="KDM5_C-hel"/>
</dbReference>
<evidence type="ECO:0000313" key="22">
    <source>
        <dbReference type="EMBL" id="EEB10266.1"/>
    </source>
</evidence>
<keyword evidence="13" id="KW-0539">Nucleus</keyword>
<dbReference type="GO" id="GO:0006355">
    <property type="term" value="P:regulation of DNA-templated transcription"/>
    <property type="evidence" value="ECO:0007669"/>
    <property type="project" value="TreeGrafter"/>
</dbReference>
<dbReference type="SUPFAM" id="SSF46774">
    <property type="entry name" value="ARID-like"/>
    <property type="match status" value="1"/>
</dbReference>
<evidence type="ECO:0000259" key="20">
    <source>
        <dbReference type="PROSITE" id="PS51183"/>
    </source>
</evidence>
<dbReference type="SMART" id="SM01014">
    <property type="entry name" value="ARID"/>
    <property type="match status" value="1"/>
</dbReference>
<keyword evidence="8" id="KW-0862">Zinc</keyword>
<dbReference type="Pfam" id="PF21323">
    <property type="entry name" value="KDM5_C-hel"/>
    <property type="match status" value="1"/>
</dbReference>
<dbReference type="Pfam" id="PF02375">
    <property type="entry name" value="JmjN"/>
    <property type="match status" value="1"/>
</dbReference>
<dbReference type="EMBL" id="AAZO01000336">
    <property type="status" value="NOT_ANNOTATED_CDS"/>
    <property type="molecule type" value="Genomic_DNA"/>
</dbReference>
<dbReference type="OrthoDB" id="1678912at2759"/>
<evidence type="ECO:0000259" key="18">
    <source>
        <dbReference type="PROSITE" id="PS50016"/>
    </source>
</evidence>
<keyword evidence="24" id="KW-1185">Reference proteome</keyword>
<dbReference type="PROSITE" id="PS01359">
    <property type="entry name" value="ZF_PHD_1"/>
    <property type="match status" value="2"/>
</dbReference>
<dbReference type="RefSeq" id="XP_002423004.1">
    <property type="nucleotide sequence ID" value="XM_002422959.1"/>
</dbReference>
<comment type="cofactor">
    <cofactor evidence="1">
        <name>Fe(2+)</name>
        <dbReference type="ChEBI" id="CHEBI:29033"/>
    </cofactor>
</comment>
<dbReference type="eggNOG" id="KOG1246">
    <property type="taxonomic scope" value="Eukaryota"/>
</dbReference>
<dbReference type="SUPFAM" id="SSF57903">
    <property type="entry name" value="FYVE/PHD zinc finger"/>
    <property type="match status" value="3"/>
</dbReference>
<gene>
    <name evidence="23" type="primary">8238885</name>
    <name evidence="22" type="ORF">Phum_PHUM027610</name>
</gene>
<dbReference type="Proteomes" id="UP000009046">
    <property type="component" value="Unassembled WGS sequence"/>
</dbReference>
<evidence type="ECO:0000313" key="23">
    <source>
        <dbReference type="EnsemblMetazoa" id="PHUM027610-PA"/>
    </source>
</evidence>
<dbReference type="InterPro" id="IPR001965">
    <property type="entry name" value="Znf_PHD"/>
</dbReference>
<feature type="region of interest" description="Disordered" evidence="17">
    <location>
        <begin position="177"/>
        <end position="200"/>
    </location>
</feature>
<dbReference type="Gene3D" id="1.10.150.60">
    <property type="entry name" value="ARID DNA-binding domain"/>
    <property type="match status" value="1"/>
</dbReference>
<dbReference type="EMBL" id="DS235004">
    <property type="protein sequence ID" value="EEB10266.1"/>
    <property type="molecule type" value="Genomic_DNA"/>
</dbReference>
<keyword evidence="11" id="KW-0560">Oxidoreductase</keyword>
<dbReference type="InterPro" id="IPR019787">
    <property type="entry name" value="Znf_PHD-finger"/>
</dbReference>
<feature type="region of interest" description="Disordered" evidence="17">
    <location>
        <begin position="1437"/>
        <end position="1464"/>
    </location>
</feature>
<reference evidence="22" key="1">
    <citation type="submission" date="2007-04" db="EMBL/GenBank/DDBJ databases">
        <title>Annotation of Pediculus humanus corporis strain USDA.</title>
        <authorList>
            <person name="Kirkness E."/>
            <person name="Hannick L."/>
            <person name="Hass B."/>
            <person name="Bruggner R."/>
            <person name="Lawson D."/>
            <person name="Bidwell S."/>
            <person name="Joardar V."/>
            <person name="Caler E."/>
            <person name="Walenz B."/>
            <person name="Inman J."/>
            <person name="Schobel S."/>
            <person name="Galinsky K."/>
            <person name="Amedeo P."/>
            <person name="Strausberg R."/>
        </authorList>
    </citation>
    <scope>NUCLEOTIDE SEQUENCE</scope>
    <source>
        <strain evidence="22">USDA</strain>
    </source>
</reference>
<dbReference type="CDD" id="cd15606">
    <property type="entry name" value="PHD2_KDM5A"/>
    <property type="match status" value="1"/>
</dbReference>
<dbReference type="SMART" id="SM00501">
    <property type="entry name" value="BRIGHT"/>
    <property type="match status" value="1"/>
</dbReference>
<evidence type="ECO:0000256" key="14">
    <source>
        <dbReference type="ARBA" id="ARBA00048734"/>
    </source>
</evidence>
<feature type="region of interest" description="Disordered" evidence="17">
    <location>
        <begin position="1269"/>
        <end position="1321"/>
    </location>
</feature>
<evidence type="ECO:0000259" key="21">
    <source>
        <dbReference type="PROSITE" id="PS51184"/>
    </source>
</evidence>
<dbReference type="EC" id="1.14.11.67" evidence="4"/>
<evidence type="ECO:0000313" key="24">
    <source>
        <dbReference type="Proteomes" id="UP000009046"/>
    </source>
</evidence>
<sequence length="1680" mass="191261">MVFKSEKSPSKSSSKGLQLSPLVAEEFHFVVPPEAPVYTPQSSEFDDPLAYIAKIRPEAEKYGICKIKPPSDWQPPFAVDVDRFKFTPRIQRLNELEAKTRIKLNFLDQIAKFWELQGSSLKIPMVERRALDLYALHRFVEEEGSALKHLYERILHPFDIFKQGKAVSQIKAETDDSLDCDSSVSDSKKKEKDYKPHGIVSRQAIKPPTEKYARRSKRCFQNKSKQVECSESKAKCKKKEIKTNTSYEYDPLAKYICHNCERGDAEENMLLCDGCDDSYHTFCLLPPLTEIPKGDWRCPKCVAAEVSKPMEAFGFEQARREYTLQQFGEMADQFKSDYFNMPVHMVPSSLIEKEFWRIVSSIDEDVTVEYGADLHTMDHGSGFPTKISVEEMATCEIEYAKSKWNLNNLPCLESSVLGHINADISGMKVPWMYVGMCFATFCWHNEDHWSYSINYLHWGEAKTWYGVPGGKAEDFELSMKKAAPELFQSQPDLLHQLVTIMNPNILMDAGVPVYRTDQEAGEFVITFPRAYHAGFNQGYNFAEAVNFAPADWLQKGRECVDHYSMLRRYCVFSHDELICKMASCPNSLDLTVATATFQDMTIMVQTEKKLRKSLLEWGVTESEREAFELLPDDERQCEICKTTCFFSCNNEQLVCLRHSTELCKCPPESHTLRYRYTLDELPDMLEKLKLRVECYDIWCDNVTNALDKTKEKTLTFSELKSLLSTAYDKKFPTTDLLTNLKVAVEEAEKCATVAQQLANKKLRTRTRQTAESKYKLTMEELTLFYEEIENLCCVLKETETIKELLEKVKDFQNEAKKLLDLESADSAALEKCIDAGIMLDVELPELVVLKHNLQRITWLEEVADTKEDEDEVTLDVLRSLLDAGVELPPHPLVEKEMACLQQLLMNVEKWEEKAKEYLSSKQRQPISALEKLISEGEELPAYLPSEGSLRDALKKAKDWIVKVEAIENAPDFPYLDTLENLVNKGKNIPVKLEVMSVFESKLENAKSWKERTARTFLRKNSRYTLMEALSPRTEFGINVLKMKKKKPNDDNSYSAPIVFDVKLEGTVSPVAVVAAFKHAERQEMTSMRDLRLQNLRKRANDKGDIKYCICRRGATGFMLQCELCKDWFHAACVPLPKHTGAKSKQSPAQQLAAAATREVKFLCPCCLRSRRPRLETILSLLVSLQKLEVRLPEGEALQCLTERAMNWQDRARTSLATDEIANALAKLSVLSQKLVEAAAREKTEKIITSELKKAAGNTELHRRVRAISGVTSNEDSPQSQTNNSTASGWLSQNNDDHSQNGFNQDHVQESFSDKNDDSASAQAYFSGNSEHAYSTASKTPLVKQNKQPPLVLSEIARAELEELMLEGDLLEVSLDETVHIWRILQATKPKPEKEKYPAIEQLESELIASKIEKDRVKAKQRARHVFFFLTAKRRTEEHETTPTSIKGKKYKLKQSHSNSPPVYNDLSKVNVASISQGSKKFGKKNFKDVNKKFKTGKKIKRKLQENENKVLTKKKKKIEKDSSTDSDSDENCAAKKCLKPIGKEVDWVQCDGGCEKWYHFKCLGIDKKDIREDEDFICDGCQKLNVKKGSRHSQSQHGISSQSDTSTCNRVKVEPTNLDESLGLDALLSLASGLPEADTGGMSNLESGNTGWMHQQGFSYDMDVHQTFHSTRNKLKFGNF</sequence>
<evidence type="ECO:0000256" key="1">
    <source>
        <dbReference type="ARBA" id="ARBA00001954"/>
    </source>
</evidence>
<feature type="region of interest" description="Disordered" evidence="17">
    <location>
        <begin position="1505"/>
        <end position="1531"/>
    </location>
</feature>
<evidence type="ECO:0000259" key="19">
    <source>
        <dbReference type="PROSITE" id="PS51011"/>
    </source>
</evidence>
<dbReference type="PANTHER" id="PTHR10694:SF33">
    <property type="entry name" value="LYSINE-SPECIFIC DEMETHYLASE 5"/>
    <property type="match status" value="1"/>
</dbReference>
<evidence type="ECO:0000256" key="9">
    <source>
        <dbReference type="ARBA" id="ARBA00022853"/>
    </source>
</evidence>
<evidence type="ECO:0000256" key="8">
    <source>
        <dbReference type="ARBA" id="ARBA00022833"/>
    </source>
</evidence>
<dbReference type="SUPFAM" id="SSF51197">
    <property type="entry name" value="Clavaminate synthase-like"/>
    <property type="match status" value="1"/>
</dbReference>
<dbReference type="SMART" id="SM00545">
    <property type="entry name" value="JmjN"/>
    <property type="match status" value="1"/>
</dbReference>
<feature type="domain" description="PHD-type" evidence="18">
    <location>
        <begin position="1105"/>
        <end position="1169"/>
    </location>
</feature>
<evidence type="ECO:0000256" key="6">
    <source>
        <dbReference type="ARBA" id="ARBA00022737"/>
    </source>
</evidence>
<dbReference type="VEuPathDB" id="VectorBase:PHUM027610"/>
<dbReference type="PROSITE" id="PS51011">
    <property type="entry name" value="ARID"/>
    <property type="match status" value="1"/>
</dbReference>
<dbReference type="InterPro" id="IPR047970">
    <property type="entry name" value="KDM5A_PHD2"/>
</dbReference>
<evidence type="ECO:0000256" key="15">
    <source>
        <dbReference type="PROSITE-ProRule" id="PRU00146"/>
    </source>
</evidence>
<organism>
    <name type="scientific">Pediculus humanus subsp. corporis</name>
    <name type="common">Body louse</name>
    <dbReference type="NCBI Taxonomy" id="121224"/>
    <lineage>
        <taxon>Eukaryota</taxon>
        <taxon>Metazoa</taxon>
        <taxon>Ecdysozoa</taxon>
        <taxon>Arthropoda</taxon>
        <taxon>Hexapoda</taxon>
        <taxon>Insecta</taxon>
        <taxon>Pterygota</taxon>
        <taxon>Neoptera</taxon>
        <taxon>Paraneoptera</taxon>
        <taxon>Psocodea</taxon>
        <taxon>Troctomorpha</taxon>
        <taxon>Phthiraptera</taxon>
        <taxon>Anoplura</taxon>
        <taxon>Pediculidae</taxon>
        <taxon>Pediculus</taxon>
    </lineage>
</organism>
<evidence type="ECO:0000256" key="17">
    <source>
        <dbReference type="SAM" id="MobiDB-lite"/>
    </source>
</evidence>
<keyword evidence="16" id="KW-0175">Coiled coil</keyword>
<dbReference type="InterPro" id="IPR004198">
    <property type="entry name" value="Znf_C5HC2"/>
</dbReference>
<dbReference type="PROSITE" id="PS51183">
    <property type="entry name" value="JMJN"/>
    <property type="match status" value="1"/>
</dbReference>
<keyword evidence="10" id="KW-0223">Dioxygenase</keyword>
<dbReference type="GeneID" id="8238885"/>
<evidence type="ECO:0000256" key="11">
    <source>
        <dbReference type="ARBA" id="ARBA00023002"/>
    </source>
</evidence>
<dbReference type="InterPro" id="IPR013637">
    <property type="entry name" value="Lys_sp_deMease-like_dom"/>
</dbReference>
<dbReference type="InParanoid" id="E0VA60"/>
<keyword evidence="5" id="KW-0479">Metal-binding</keyword>
<evidence type="ECO:0000256" key="3">
    <source>
        <dbReference type="ARBA" id="ARBA00006801"/>
    </source>
</evidence>
<dbReference type="InterPro" id="IPR003349">
    <property type="entry name" value="JmjN"/>
</dbReference>
<dbReference type="CDD" id="cd15610">
    <property type="entry name" value="PHD3_KDM5A_like"/>
    <property type="match status" value="1"/>
</dbReference>
<reference evidence="23" key="3">
    <citation type="submission" date="2020-05" db="UniProtKB">
        <authorList>
            <consortium name="EnsemblMetazoa"/>
        </authorList>
    </citation>
    <scope>IDENTIFICATION</scope>
    <source>
        <strain evidence="23">USDA</strain>
    </source>
</reference>
<feature type="compositionally biased region" description="Polar residues" evidence="17">
    <location>
        <begin position="1269"/>
        <end position="1305"/>
    </location>
</feature>
<dbReference type="CTD" id="8238885"/>
<dbReference type="STRING" id="121224.E0VA60"/>
<dbReference type="InterPro" id="IPR019786">
    <property type="entry name" value="Zinc_finger_PHD-type_CS"/>
</dbReference>
<dbReference type="GO" id="GO:0005634">
    <property type="term" value="C:nucleus"/>
    <property type="evidence" value="ECO:0007669"/>
    <property type="project" value="UniProtKB-SubCell"/>
</dbReference>
<dbReference type="GO" id="GO:0034647">
    <property type="term" value="F:histone H3K4me/H3K4me2/H3K4me3 demethylase activity"/>
    <property type="evidence" value="ECO:0007669"/>
    <property type="project" value="UniProtKB-EC"/>
</dbReference>
<dbReference type="Pfam" id="PF02928">
    <property type="entry name" value="zf-C5HC2"/>
    <property type="match status" value="1"/>
</dbReference>
<keyword evidence="9" id="KW-0156">Chromatin regulator</keyword>
<keyword evidence="6" id="KW-0677">Repeat</keyword>
<feature type="domain" description="JmjC" evidence="21">
    <location>
        <begin position="398"/>
        <end position="564"/>
    </location>
</feature>